<keyword evidence="3" id="KW-0963">Cytoplasm</keyword>
<dbReference type="Pfam" id="PF02562">
    <property type="entry name" value="PhoH"/>
    <property type="match status" value="1"/>
</dbReference>
<dbReference type="InterPro" id="IPR027417">
    <property type="entry name" value="P-loop_NTPase"/>
</dbReference>
<evidence type="ECO:0000256" key="2">
    <source>
        <dbReference type="ARBA" id="ARBA00010393"/>
    </source>
</evidence>
<dbReference type="Proteomes" id="UP000006329">
    <property type="component" value="Unassembled WGS sequence"/>
</dbReference>
<dbReference type="InterPro" id="IPR051451">
    <property type="entry name" value="PhoH2-like"/>
</dbReference>
<dbReference type="Gene3D" id="3.40.50.300">
    <property type="entry name" value="P-loop containing nucleotide triphosphate hydrolases"/>
    <property type="match status" value="1"/>
</dbReference>
<sequence>MRKELFNFENQDLYRKICGINDEGVKILEKQLETDIIPRGNGFQIEGESAKVEFALDFFKKLEANYRERPDRDFIDSFDFAYILKDAGKELRKKKARETEPERSTPWKPSDKILTTYRGKHIFPRTRNQENYFRSFQDNLITFALGPAGTGKTFLSVATACRFLQAGTIDKIILTRPAVEAGENLGFLPGDLNQKVDPYLRPVYDALNECIGPEKTQEYISLTKIEIAPVAFMRGRTLSNAFIILDEAQNCTLAQLKMIMTRLGRNSRMCISGDATQIDLDHGRSGLEKVVTLFKNTDQIGMVFFGKEDITRHPLVEVIVRKFEEL</sequence>
<evidence type="ECO:0000256" key="6">
    <source>
        <dbReference type="ARBA" id="ARBA00039970"/>
    </source>
</evidence>
<evidence type="ECO:0000256" key="5">
    <source>
        <dbReference type="ARBA" id="ARBA00022840"/>
    </source>
</evidence>
<name>A0A0E2BT66_9LEPT</name>
<evidence type="ECO:0000313" key="8">
    <source>
        <dbReference type="EMBL" id="EKO34702.1"/>
    </source>
</evidence>
<evidence type="ECO:0000256" key="4">
    <source>
        <dbReference type="ARBA" id="ARBA00022741"/>
    </source>
</evidence>
<proteinExistence type="inferred from homology"/>
<reference evidence="8" key="1">
    <citation type="submission" date="2012-10" db="EMBL/GenBank/DDBJ databases">
        <authorList>
            <person name="Harkins D.M."/>
            <person name="Durkin A.S."/>
            <person name="Brinkac L.M."/>
            <person name="Haft D.H."/>
            <person name="Selengut J.D."/>
            <person name="Sanka R."/>
            <person name="DePew J."/>
            <person name="Purushe J."/>
            <person name="Matthias M.A."/>
            <person name="Vinetz J.M."/>
            <person name="Sutton G.G."/>
            <person name="Nierman W.C."/>
            <person name="Fouts D.E."/>
        </authorList>
    </citation>
    <scope>NUCLEOTIDE SEQUENCE [LARGE SCALE GENOMIC DNA]</scope>
    <source>
        <strain evidence="8">MOR084</strain>
    </source>
</reference>
<keyword evidence="9" id="KW-1185">Reference proteome</keyword>
<gene>
    <name evidence="8" type="ORF">LEP1GSC179_1498</name>
</gene>
<dbReference type="GO" id="GO:0005524">
    <property type="term" value="F:ATP binding"/>
    <property type="evidence" value="ECO:0007669"/>
    <property type="project" value="UniProtKB-KW"/>
</dbReference>
<comment type="similarity">
    <text evidence="2">Belongs to the PhoH family.</text>
</comment>
<evidence type="ECO:0000259" key="7">
    <source>
        <dbReference type="Pfam" id="PF02562"/>
    </source>
</evidence>
<feature type="domain" description="PhoH-like protein" evidence="7">
    <location>
        <begin position="122"/>
        <end position="323"/>
    </location>
</feature>
<dbReference type="EMBL" id="AHON02000027">
    <property type="protein sequence ID" value="EKO34702.1"/>
    <property type="molecule type" value="Genomic_DNA"/>
</dbReference>
<evidence type="ECO:0000256" key="1">
    <source>
        <dbReference type="ARBA" id="ARBA00004496"/>
    </source>
</evidence>
<comment type="caution">
    <text evidence="8">The sequence shown here is derived from an EMBL/GenBank/DDBJ whole genome shotgun (WGS) entry which is preliminary data.</text>
</comment>
<evidence type="ECO:0000256" key="3">
    <source>
        <dbReference type="ARBA" id="ARBA00022490"/>
    </source>
</evidence>
<dbReference type="SUPFAM" id="SSF52540">
    <property type="entry name" value="P-loop containing nucleoside triphosphate hydrolases"/>
    <property type="match status" value="1"/>
</dbReference>
<protein>
    <recommendedName>
        <fullName evidence="6">PhoH-like protein</fullName>
    </recommendedName>
</protein>
<organism evidence="8 9">
    <name type="scientific">Leptospira santarosai str. MOR084</name>
    <dbReference type="NCBI Taxonomy" id="1049984"/>
    <lineage>
        <taxon>Bacteria</taxon>
        <taxon>Pseudomonadati</taxon>
        <taxon>Spirochaetota</taxon>
        <taxon>Spirochaetia</taxon>
        <taxon>Leptospirales</taxon>
        <taxon>Leptospiraceae</taxon>
        <taxon>Leptospira</taxon>
    </lineage>
</organism>
<comment type="subcellular location">
    <subcellularLocation>
        <location evidence="1">Cytoplasm</location>
    </subcellularLocation>
</comment>
<dbReference type="PANTHER" id="PTHR30473:SF1">
    <property type="entry name" value="PHOH-LIKE PROTEIN"/>
    <property type="match status" value="1"/>
</dbReference>
<dbReference type="PANTHER" id="PTHR30473">
    <property type="entry name" value="PROTEIN PHOH"/>
    <property type="match status" value="1"/>
</dbReference>
<dbReference type="AlphaFoldDB" id="A0A0E2BT66"/>
<dbReference type="FunFam" id="3.40.50.300:FF:000013">
    <property type="entry name" value="PhoH family ATPase"/>
    <property type="match status" value="1"/>
</dbReference>
<dbReference type="InterPro" id="IPR003714">
    <property type="entry name" value="PhoH"/>
</dbReference>
<evidence type="ECO:0000313" key="9">
    <source>
        <dbReference type="Proteomes" id="UP000006329"/>
    </source>
</evidence>
<dbReference type="GO" id="GO:0005829">
    <property type="term" value="C:cytosol"/>
    <property type="evidence" value="ECO:0007669"/>
    <property type="project" value="TreeGrafter"/>
</dbReference>
<accession>A0A0E2BT66</accession>
<keyword evidence="4" id="KW-0547">Nucleotide-binding</keyword>
<keyword evidence="5" id="KW-0067">ATP-binding</keyword>